<proteinExistence type="predicted"/>
<dbReference type="Pfam" id="PF04773">
    <property type="entry name" value="FecR"/>
    <property type="match status" value="1"/>
</dbReference>
<dbReference type="PANTHER" id="PTHR30273:SF2">
    <property type="entry name" value="PROTEIN FECR"/>
    <property type="match status" value="1"/>
</dbReference>
<keyword evidence="3" id="KW-1185">Reference proteome</keyword>
<dbReference type="EMBL" id="AGUF01000021">
    <property type="protein sequence ID" value="EHK67560.1"/>
    <property type="molecule type" value="Genomic_DNA"/>
</dbReference>
<feature type="domain" description="FecR protein" evidence="1">
    <location>
        <begin position="31"/>
        <end position="116"/>
    </location>
</feature>
<dbReference type="GO" id="GO:0016989">
    <property type="term" value="F:sigma factor antagonist activity"/>
    <property type="evidence" value="ECO:0007669"/>
    <property type="project" value="TreeGrafter"/>
</dbReference>
<evidence type="ECO:0000259" key="1">
    <source>
        <dbReference type="Pfam" id="PF04773"/>
    </source>
</evidence>
<dbReference type="STRING" id="477184.KYC_04687"/>
<comment type="caution">
    <text evidence="2">The sequence shown here is derived from an EMBL/GenBank/DDBJ whole genome shotgun (WGS) entry which is preliminary data.</text>
</comment>
<organism evidence="2 3">
    <name type="scientific">Achromobacter arsenitoxydans SY8</name>
    <dbReference type="NCBI Taxonomy" id="477184"/>
    <lineage>
        <taxon>Bacteria</taxon>
        <taxon>Pseudomonadati</taxon>
        <taxon>Pseudomonadota</taxon>
        <taxon>Betaproteobacteria</taxon>
        <taxon>Burkholderiales</taxon>
        <taxon>Alcaligenaceae</taxon>
        <taxon>Achromobacter</taxon>
    </lineage>
</organism>
<protein>
    <submittedName>
        <fullName evidence="2">FecR protein</fullName>
    </submittedName>
</protein>
<dbReference type="PANTHER" id="PTHR30273">
    <property type="entry name" value="PERIPLASMIC SIGNAL SENSOR AND SIGMA FACTOR ACTIVATOR FECR-RELATED"/>
    <property type="match status" value="1"/>
</dbReference>
<dbReference type="InterPro" id="IPR006860">
    <property type="entry name" value="FecR"/>
</dbReference>
<gene>
    <name evidence="2" type="ORF">KYC_04687</name>
</gene>
<evidence type="ECO:0000313" key="2">
    <source>
        <dbReference type="EMBL" id="EHK67560.1"/>
    </source>
</evidence>
<reference evidence="2 3" key="1">
    <citation type="journal article" date="2012" name="J. Bacteriol.">
        <title>Genome sequence of the highly efficient arsenite-oxidizing bacterium Achromobacter arsenitoxydans SY8.</title>
        <authorList>
            <person name="Li X."/>
            <person name="Hu Y."/>
            <person name="Gong J."/>
            <person name="Lin Y."/>
            <person name="Johnstone L."/>
            <person name="Rensing C."/>
            <person name="Wang G."/>
        </authorList>
    </citation>
    <scope>NUCLEOTIDE SEQUENCE [LARGE SCALE GENOMIC DNA]</scope>
    <source>
        <strain evidence="2 3">SY8</strain>
    </source>
</reference>
<sequence>MGAAASVAAIAVAGWSIGWLPSDYQSYGARQSAAIVSLPEGSVVELNVNTTVTFMQYRDRRELRMTRGEAFFNVSHDADSPLTVHTPAGGITVTGTRFNVWADEDRTVVTLIDGSVSVRTADNIQTVQLRPGMQAVLQQQSNISVDSAAQVEDLLMWRQGKLVLNDLPLREVARLLNHYLPAPQRIVEVAPQVGDLRLGGTYDIAEVPRLLDRLPKVLPVAVRKDGDGKIRLLAPRRG</sequence>
<dbReference type="PATRIC" id="fig|477184.5.peg.925"/>
<dbReference type="Gene3D" id="2.60.120.1440">
    <property type="match status" value="1"/>
</dbReference>
<accession>H0F2E9</accession>
<dbReference type="eggNOG" id="COG3712">
    <property type="taxonomic scope" value="Bacteria"/>
</dbReference>
<evidence type="ECO:0000313" key="3">
    <source>
        <dbReference type="Proteomes" id="UP000003113"/>
    </source>
</evidence>
<name>H0F2E9_9BURK</name>
<dbReference type="InterPro" id="IPR012373">
    <property type="entry name" value="Ferrdict_sens_TM"/>
</dbReference>
<dbReference type="Proteomes" id="UP000003113">
    <property type="component" value="Unassembled WGS sequence"/>
</dbReference>
<dbReference type="AlphaFoldDB" id="H0F2E9"/>